<protein>
    <submittedName>
        <fullName evidence="2">Membrane protein, putative</fullName>
    </submittedName>
</protein>
<name>V5WM59_9SPIO</name>
<dbReference type="STRING" id="1307761.L21SP2_3390"/>
<dbReference type="RefSeq" id="WP_024269616.1">
    <property type="nucleotide sequence ID" value="NC_023035.1"/>
</dbReference>
<reference evidence="2 3" key="1">
    <citation type="journal article" date="2015" name="Stand. Genomic Sci.">
        <title>Complete genome sequence and description of Salinispira pacifica gen. nov., sp. nov., a novel spirochaete isolated form a hypersaline microbial mat.</title>
        <authorList>
            <person name="Ben Hania W."/>
            <person name="Joseph M."/>
            <person name="Schumann P."/>
            <person name="Bunk B."/>
            <person name="Fiebig A."/>
            <person name="Sproer C."/>
            <person name="Klenk H.P."/>
            <person name="Fardeau M.L."/>
            <person name="Spring S."/>
        </authorList>
    </citation>
    <scope>NUCLEOTIDE SEQUENCE [LARGE SCALE GENOMIC DNA]</scope>
    <source>
        <strain evidence="2 3">L21-RPul-D2</strain>
    </source>
</reference>
<feature type="transmembrane region" description="Helical" evidence="1">
    <location>
        <begin position="434"/>
        <end position="453"/>
    </location>
</feature>
<keyword evidence="1" id="KW-0472">Membrane</keyword>
<feature type="transmembrane region" description="Helical" evidence="1">
    <location>
        <begin position="392"/>
        <end position="413"/>
    </location>
</feature>
<dbReference type="OrthoDB" id="637094at2"/>
<dbReference type="Proteomes" id="UP000018680">
    <property type="component" value="Chromosome"/>
</dbReference>
<evidence type="ECO:0000313" key="2">
    <source>
        <dbReference type="EMBL" id="AHC16728.1"/>
    </source>
</evidence>
<evidence type="ECO:0000313" key="3">
    <source>
        <dbReference type="Proteomes" id="UP000018680"/>
    </source>
</evidence>
<feature type="transmembrane region" description="Helical" evidence="1">
    <location>
        <begin position="292"/>
        <end position="313"/>
    </location>
</feature>
<feature type="transmembrane region" description="Helical" evidence="1">
    <location>
        <begin position="160"/>
        <end position="179"/>
    </location>
</feature>
<dbReference type="EMBL" id="CP006939">
    <property type="protein sequence ID" value="AHC16728.1"/>
    <property type="molecule type" value="Genomic_DNA"/>
</dbReference>
<sequence>MNIRDEIQLWLGEIAHRSDLNQEDQVEMEAHLLDSAEELMAAGLREDEAYLIALRRFGNSHDIILAQHERSTRRLWKQLYRGEDESQDADGKSVLRRENILTAALVFLSGVLALIPGMLGKGLSSGSPLYFMNAGFFIIPILGIYYPARRRIRGEQIGKTWLLPLVLMLLPMAVNLYPFQKWGQTQVIAILHLPLAQWLVLALFRNPRCLYDPRDRLDFIRFSGETAVYSVLVGLSGLLLVLLSAGLFSVIGVDIEAVLEQFIVPLLLPVTLFLGTILAERKKSLVENFAPILARLVSPPLLLVLLLFTAFFLSSTDVLEADRELLIIMDIMLLAVIVVVIYSVSVRSELRKDPFQDWINFLIVICALLLNLIVLSSMVYRLAEYGVSANKITSLGSNVLLTGNLSVLLLYFLRKIRNGVPGTGLLSIQGSYFAVYYGWFLILIMGFPLIFGFA</sequence>
<feature type="transmembrane region" description="Helical" evidence="1">
    <location>
        <begin position="185"/>
        <end position="205"/>
    </location>
</feature>
<feature type="transmembrane region" description="Helical" evidence="1">
    <location>
        <begin position="226"/>
        <end position="250"/>
    </location>
</feature>
<feature type="transmembrane region" description="Helical" evidence="1">
    <location>
        <begin position="262"/>
        <end position="280"/>
    </location>
</feature>
<keyword evidence="1" id="KW-1133">Transmembrane helix</keyword>
<feature type="transmembrane region" description="Helical" evidence="1">
    <location>
        <begin position="358"/>
        <end position="380"/>
    </location>
</feature>
<dbReference type="AlphaFoldDB" id="V5WM59"/>
<dbReference type="eggNOG" id="ENOG502Z81H">
    <property type="taxonomic scope" value="Bacteria"/>
</dbReference>
<feature type="transmembrane region" description="Helical" evidence="1">
    <location>
        <begin position="100"/>
        <end position="118"/>
    </location>
</feature>
<keyword evidence="1" id="KW-0812">Transmembrane</keyword>
<keyword evidence="3" id="KW-1185">Reference proteome</keyword>
<gene>
    <name evidence="2" type="ORF">L21SP2_3390</name>
</gene>
<accession>V5WM59</accession>
<evidence type="ECO:0000256" key="1">
    <source>
        <dbReference type="SAM" id="Phobius"/>
    </source>
</evidence>
<feature type="transmembrane region" description="Helical" evidence="1">
    <location>
        <begin position="130"/>
        <end position="148"/>
    </location>
</feature>
<dbReference type="NCBIfam" id="NF038403">
    <property type="entry name" value="perm_prefix_1"/>
    <property type="match status" value="1"/>
</dbReference>
<organism evidence="2 3">
    <name type="scientific">Salinispira pacifica</name>
    <dbReference type="NCBI Taxonomy" id="1307761"/>
    <lineage>
        <taxon>Bacteria</taxon>
        <taxon>Pseudomonadati</taxon>
        <taxon>Spirochaetota</taxon>
        <taxon>Spirochaetia</taxon>
        <taxon>Spirochaetales</taxon>
        <taxon>Spirochaetaceae</taxon>
        <taxon>Salinispira</taxon>
    </lineage>
</organism>
<dbReference type="KEGG" id="slr:L21SP2_3390"/>
<feature type="transmembrane region" description="Helical" evidence="1">
    <location>
        <begin position="325"/>
        <end position="346"/>
    </location>
</feature>
<proteinExistence type="predicted"/>
<dbReference type="InterPro" id="IPR047928">
    <property type="entry name" value="Perm_prefix_1"/>
</dbReference>
<dbReference type="HOGENOM" id="CLU_049023_0_0_12"/>